<dbReference type="AlphaFoldDB" id="A0A1V3NVG5"/>
<dbReference type="OrthoDB" id="8563547at2"/>
<sequence length="69" mass="7609">MKKDRYGILAAEGGFADLPLEALKSAAGWYIGTRASGLPVTRESMEYFDTEQEARSALDSGAWTQRRNP</sequence>
<proteinExistence type="predicted"/>
<dbReference type="STRING" id="108003.B1C78_00560"/>
<name>A0A1V3NVG5_9GAMM</name>
<evidence type="ECO:0000313" key="1">
    <source>
        <dbReference type="EMBL" id="OOG28858.1"/>
    </source>
</evidence>
<organism evidence="1 2">
    <name type="scientific">Thioalkalivibrio denitrificans</name>
    <dbReference type="NCBI Taxonomy" id="108003"/>
    <lineage>
        <taxon>Bacteria</taxon>
        <taxon>Pseudomonadati</taxon>
        <taxon>Pseudomonadota</taxon>
        <taxon>Gammaproteobacteria</taxon>
        <taxon>Chromatiales</taxon>
        <taxon>Ectothiorhodospiraceae</taxon>
        <taxon>Thioalkalivibrio</taxon>
    </lineage>
</organism>
<dbReference type="EMBL" id="MVBK01000001">
    <property type="protein sequence ID" value="OOG28858.1"/>
    <property type="molecule type" value="Genomic_DNA"/>
</dbReference>
<dbReference type="RefSeq" id="WP_077277194.1">
    <property type="nucleotide sequence ID" value="NZ_MVBK01000001.1"/>
</dbReference>
<comment type="caution">
    <text evidence="1">The sequence shown here is derived from an EMBL/GenBank/DDBJ whole genome shotgun (WGS) entry which is preliminary data.</text>
</comment>
<evidence type="ECO:0000313" key="2">
    <source>
        <dbReference type="Proteomes" id="UP000189462"/>
    </source>
</evidence>
<accession>A0A1V3NVG5</accession>
<gene>
    <name evidence="1" type="ORF">B1C78_00560</name>
</gene>
<reference evidence="1 2" key="1">
    <citation type="submission" date="2017-02" db="EMBL/GenBank/DDBJ databases">
        <title>Genomic diversity within the haloalkaliphilic genus Thioalkalivibrio.</title>
        <authorList>
            <person name="Ahn A.-C."/>
            <person name="Meier-Kolthoff J."/>
            <person name="Overmars L."/>
            <person name="Richter M."/>
            <person name="Woyke T."/>
            <person name="Sorokin D.Y."/>
            <person name="Muyzer G."/>
        </authorList>
    </citation>
    <scope>NUCLEOTIDE SEQUENCE [LARGE SCALE GENOMIC DNA]</scope>
    <source>
        <strain evidence="1 2">ALJD</strain>
    </source>
</reference>
<keyword evidence="2" id="KW-1185">Reference proteome</keyword>
<dbReference type="Proteomes" id="UP000189462">
    <property type="component" value="Unassembled WGS sequence"/>
</dbReference>
<protein>
    <submittedName>
        <fullName evidence="1">Uncharacterized protein</fullName>
    </submittedName>
</protein>